<dbReference type="GO" id="GO:0003677">
    <property type="term" value="F:DNA binding"/>
    <property type="evidence" value="ECO:0007669"/>
    <property type="project" value="UniProtKB-UniRule"/>
</dbReference>
<evidence type="ECO:0000259" key="13">
    <source>
        <dbReference type="SMART" id="SM00478"/>
    </source>
</evidence>
<dbReference type="InterPro" id="IPR000445">
    <property type="entry name" value="HhH_motif"/>
</dbReference>
<dbReference type="Proteomes" id="UP000256478">
    <property type="component" value="Unassembled WGS sequence"/>
</dbReference>
<dbReference type="GO" id="GO:0051539">
    <property type="term" value="F:4 iron, 4 sulfur cluster binding"/>
    <property type="evidence" value="ECO:0007669"/>
    <property type="project" value="UniProtKB-UniRule"/>
</dbReference>
<dbReference type="FunFam" id="1.10.340.30:FF:000001">
    <property type="entry name" value="Endonuclease III"/>
    <property type="match status" value="1"/>
</dbReference>
<dbReference type="InterPro" id="IPR004035">
    <property type="entry name" value="Endouclease-III_FeS-bd_BS"/>
</dbReference>
<feature type="binding site" evidence="12">
    <location>
        <position position="197"/>
    </location>
    <ligand>
        <name>[4Fe-4S] cluster</name>
        <dbReference type="ChEBI" id="CHEBI:49883"/>
    </ligand>
</feature>
<dbReference type="PANTHER" id="PTHR10359">
    <property type="entry name" value="A/G-SPECIFIC ADENINE GLYCOSYLASE/ENDONUCLEASE III"/>
    <property type="match status" value="1"/>
</dbReference>
<evidence type="ECO:0000256" key="5">
    <source>
        <dbReference type="ARBA" id="ARBA00022801"/>
    </source>
</evidence>
<evidence type="ECO:0000256" key="9">
    <source>
        <dbReference type="ARBA" id="ARBA00023204"/>
    </source>
</evidence>
<dbReference type="Pfam" id="PF00633">
    <property type="entry name" value="HHH"/>
    <property type="match status" value="1"/>
</dbReference>
<comment type="cofactor">
    <cofactor evidence="12">
        <name>[4Fe-4S] cluster</name>
        <dbReference type="ChEBI" id="CHEBI:49883"/>
    </cofactor>
    <text evidence="12">Binds 1 [4Fe-4S] cluster.</text>
</comment>
<evidence type="ECO:0000256" key="4">
    <source>
        <dbReference type="ARBA" id="ARBA00022763"/>
    </source>
</evidence>
<dbReference type="CDD" id="cd00056">
    <property type="entry name" value="ENDO3c"/>
    <property type="match status" value="1"/>
</dbReference>
<dbReference type="EC" id="4.2.99.18" evidence="12"/>
<feature type="binding site" evidence="12">
    <location>
        <position position="187"/>
    </location>
    <ligand>
        <name>[4Fe-4S] cluster</name>
        <dbReference type="ChEBI" id="CHEBI:49883"/>
    </ligand>
</feature>
<dbReference type="PIRSF" id="PIRSF001435">
    <property type="entry name" value="Nth"/>
    <property type="match status" value="1"/>
</dbReference>
<dbReference type="InterPro" id="IPR023170">
    <property type="entry name" value="HhH_base_excis_C"/>
</dbReference>
<reference evidence="14 15" key="1">
    <citation type="submission" date="2018-08" db="EMBL/GenBank/DDBJ databases">
        <title>Thalassotalea euphylliae genome.</title>
        <authorList>
            <person name="Summers S."/>
            <person name="Rice S.A."/>
            <person name="Freckelton M.L."/>
            <person name="Nedved B.T."/>
            <person name="Hadfield M.G."/>
        </authorList>
    </citation>
    <scope>NUCLEOTIDE SEQUENCE [LARGE SCALE GENOMIC DNA]</scope>
    <source>
        <strain evidence="14 15">H1</strain>
    </source>
</reference>
<dbReference type="RefSeq" id="WP_116008465.1">
    <property type="nucleotide sequence ID" value="NZ_QUOU01000001.1"/>
</dbReference>
<keyword evidence="11 12" id="KW-0326">Glycosidase</keyword>
<evidence type="ECO:0000256" key="6">
    <source>
        <dbReference type="ARBA" id="ARBA00023004"/>
    </source>
</evidence>
<evidence type="ECO:0000313" key="15">
    <source>
        <dbReference type="Proteomes" id="UP000256478"/>
    </source>
</evidence>
<sequence>MNKEKRLEILTRLRDDNPHPTTELNFSTPFELLIAVLLSAQATDVGVNKATEKLYAAANTPQAILDLGLDKLKDYIKTIGLFNTKAENTIKTCQMLVDLHGGEVPENREALEALPGVGRKTANVVLNTAFGWPTIAVDTHIDRVSNRSKFAMGKNVVEVEQKLLKVVPKEFKVDVHHWLILHGRYVCTARKPKCGSCIIEDLCEFKEKTE</sequence>
<dbReference type="AlphaFoldDB" id="A0A3E0TTY8"/>
<dbReference type="PROSITE" id="PS00764">
    <property type="entry name" value="ENDONUCLEASE_III_1"/>
    <property type="match status" value="1"/>
</dbReference>
<dbReference type="OrthoDB" id="9800977at2"/>
<keyword evidence="9 12" id="KW-0234">DNA repair</keyword>
<comment type="function">
    <text evidence="12">DNA repair enzyme that has both DNA N-glycosylase activity and AP-lyase activity. The DNA N-glycosylase activity releases various damaged pyrimidines from DNA by cleaving the N-glycosidic bond, leaving an AP (apurinic/apyrimidinic) site. The AP-lyase activity cleaves the phosphodiester bond 3' to the AP site by a beta-elimination, leaving a 3'-terminal unsaturated sugar and a product with a terminal 5'-phosphate.</text>
</comment>
<evidence type="ECO:0000256" key="7">
    <source>
        <dbReference type="ARBA" id="ARBA00023014"/>
    </source>
</evidence>
<dbReference type="PROSITE" id="PS01155">
    <property type="entry name" value="ENDONUCLEASE_III_2"/>
    <property type="match status" value="1"/>
</dbReference>
<keyword evidence="2 12" id="KW-0004">4Fe-4S</keyword>
<keyword evidence="14" id="KW-0540">Nuclease</keyword>
<evidence type="ECO:0000256" key="3">
    <source>
        <dbReference type="ARBA" id="ARBA00022723"/>
    </source>
</evidence>
<gene>
    <name evidence="12" type="primary">nth</name>
    <name evidence="14" type="ORF">DXX93_12950</name>
</gene>
<dbReference type="InterPro" id="IPR011257">
    <property type="entry name" value="DNA_glycosylase"/>
</dbReference>
<comment type="caution">
    <text evidence="14">The sequence shown here is derived from an EMBL/GenBank/DDBJ whole genome shotgun (WGS) entry which is preliminary data.</text>
</comment>
<dbReference type="GO" id="GO:0019104">
    <property type="term" value="F:DNA N-glycosylase activity"/>
    <property type="evidence" value="ECO:0007669"/>
    <property type="project" value="UniProtKB-UniRule"/>
</dbReference>
<comment type="catalytic activity">
    <reaction evidence="12">
        <text>2'-deoxyribonucleotide-(2'-deoxyribose 5'-phosphate)-2'-deoxyribonucleotide-DNA = a 3'-end 2'-deoxyribonucleotide-(2,3-dehydro-2,3-deoxyribose 5'-phosphate)-DNA + a 5'-end 5'-phospho-2'-deoxyribonucleoside-DNA + H(+)</text>
        <dbReference type="Rhea" id="RHEA:66592"/>
        <dbReference type="Rhea" id="RHEA-COMP:13180"/>
        <dbReference type="Rhea" id="RHEA-COMP:16897"/>
        <dbReference type="Rhea" id="RHEA-COMP:17067"/>
        <dbReference type="ChEBI" id="CHEBI:15378"/>
        <dbReference type="ChEBI" id="CHEBI:136412"/>
        <dbReference type="ChEBI" id="CHEBI:157695"/>
        <dbReference type="ChEBI" id="CHEBI:167181"/>
        <dbReference type="EC" id="4.2.99.18"/>
    </reaction>
</comment>
<dbReference type="Gene3D" id="1.10.340.30">
    <property type="entry name" value="Hypothetical protein, domain 2"/>
    <property type="match status" value="1"/>
</dbReference>
<evidence type="ECO:0000256" key="12">
    <source>
        <dbReference type="HAMAP-Rule" id="MF_00942"/>
    </source>
</evidence>
<feature type="domain" description="HhH-GPD" evidence="13">
    <location>
        <begin position="38"/>
        <end position="185"/>
    </location>
</feature>
<dbReference type="SMART" id="SM00525">
    <property type="entry name" value="FES"/>
    <property type="match status" value="1"/>
</dbReference>
<feature type="binding site" evidence="12">
    <location>
        <position position="194"/>
    </location>
    <ligand>
        <name>[4Fe-4S] cluster</name>
        <dbReference type="ChEBI" id="CHEBI:49883"/>
    </ligand>
</feature>
<dbReference type="SMART" id="SM00478">
    <property type="entry name" value="ENDO3c"/>
    <property type="match status" value="1"/>
</dbReference>
<dbReference type="EMBL" id="QUOU01000001">
    <property type="protein sequence ID" value="REL27385.1"/>
    <property type="molecule type" value="Genomic_DNA"/>
</dbReference>
<keyword evidence="6 12" id="KW-0408">Iron</keyword>
<dbReference type="InterPro" id="IPR004036">
    <property type="entry name" value="Endonuclease-III-like_CS2"/>
</dbReference>
<evidence type="ECO:0000256" key="8">
    <source>
        <dbReference type="ARBA" id="ARBA00023125"/>
    </source>
</evidence>
<dbReference type="Pfam" id="PF10576">
    <property type="entry name" value="EndIII_4Fe-2S"/>
    <property type="match status" value="1"/>
</dbReference>
<dbReference type="InterPro" id="IPR005759">
    <property type="entry name" value="Nth"/>
</dbReference>
<dbReference type="InterPro" id="IPR003651">
    <property type="entry name" value="Endonuclease3_FeS-loop_motif"/>
</dbReference>
<proteinExistence type="inferred from homology"/>
<keyword evidence="7 12" id="KW-0411">Iron-sulfur</keyword>
<dbReference type="Gene3D" id="1.10.1670.10">
    <property type="entry name" value="Helix-hairpin-Helix base-excision DNA repair enzymes (C-terminal)"/>
    <property type="match status" value="1"/>
</dbReference>
<evidence type="ECO:0000256" key="11">
    <source>
        <dbReference type="ARBA" id="ARBA00023295"/>
    </source>
</evidence>
<dbReference type="PANTHER" id="PTHR10359:SF18">
    <property type="entry name" value="ENDONUCLEASE III"/>
    <property type="match status" value="1"/>
</dbReference>
<dbReference type="NCBIfam" id="NF007978">
    <property type="entry name" value="PRK10702.1"/>
    <property type="match status" value="1"/>
</dbReference>
<name>A0A3E0TTY8_9GAMM</name>
<dbReference type="SUPFAM" id="SSF48150">
    <property type="entry name" value="DNA-glycosylase"/>
    <property type="match status" value="1"/>
</dbReference>
<comment type="similarity">
    <text evidence="1 12">Belongs to the Nth/MutY family.</text>
</comment>
<keyword evidence="4 12" id="KW-0227">DNA damage</keyword>
<dbReference type="InterPro" id="IPR003265">
    <property type="entry name" value="HhH-GPD_domain"/>
</dbReference>
<evidence type="ECO:0000256" key="10">
    <source>
        <dbReference type="ARBA" id="ARBA00023239"/>
    </source>
</evidence>
<dbReference type="Pfam" id="PF00730">
    <property type="entry name" value="HhH-GPD"/>
    <property type="match status" value="1"/>
</dbReference>
<protein>
    <recommendedName>
        <fullName evidence="12">Endonuclease III</fullName>
        <ecNumber evidence="12">4.2.99.18</ecNumber>
    </recommendedName>
    <alternativeName>
        <fullName evidence="12">DNA-(apurinic or apyrimidinic site) lyase</fullName>
    </alternativeName>
</protein>
<dbReference type="FunFam" id="1.10.1670.10:FF:000001">
    <property type="entry name" value="Endonuclease III"/>
    <property type="match status" value="1"/>
</dbReference>
<dbReference type="HAMAP" id="MF_00942">
    <property type="entry name" value="Nth"/>
    <property type="match status" value="1"/>
</dbReference>
<dbReference type="GO" id="GO:0046872">
    <property type="term" value="F:metal ion binding"/>
    <property type="evidence" value="ECO:0007669"/>
    <property type="project" value="UniProtKB-KW"/>
</dbReference>
<keyword evidence="14" id="KW-0255">Endonuclease</keyword>
<evidence type="ECO:0000256" key="2">
    <source>
        <dbReference type="ARBA" id="ARBA00022485"/>
    </source>
</evidence>
<evidence type="ECO:0000256" key="1">
    <source>
        <dbReference type="ARBA" id="ARBA00008343"/>
    </source>
</evidence>
<organism evidence="14 15">
    <name type="scientific">Thalassotalea euphylliae</name>
    <dbReference type="NCBI Taxonomy" id="1655234"/>
    <lineage>
        <taxon>Bacteria</taxon>
        <taxon>Pseudomonadati</taxon>
        <taxon>Pseudomonadota</taxon>
        <taxon>Gammaproteobacteria</taxon>
        <taxon>Alteromonadales</taxon>
        <taxon>Colwelliaceae</taxon>
        <taxon>Thalassotalea</taxon>
    </lineage>
</organism>
<dbReference type="NCBIfam" id="TIGR01083">
    <property type="entry name" value="nth"/>
    <property type="match status" value="1"/>
</dbReference>
<keyword evidence="8 12" id="KW-0238">DNA-binding</keyword>
<dbReference type="GO" id="GO:0006285">
    <property type="term" value="P:base-excision repair, AP site formation"/>
    <property type="evidence" value="ECO:0007669"/>
    <property type="project" value="TreeGrafter"/>
</dbReference>
<keyword evidence="5 12" id="KW-0378">Hydrolase</keyword>
<dbReference type="GO" id="GO:0140078">
    <property type="term" value="F:class I DNA-(apurinic or apyrimidinic site) endonuclease activity"/>
    <property type="evidence" value="ECO:0007669"/>
    <property type="project" value="UniProtKB-EC"/>
</dbReference>
<keyword evidence="3 12" id="KW-0479">Metal-binding</keyword>
<keyword evidence="10 12" id="KW-0456">Lyase</keyword>
<evidence type="ECO:0000313" key="14">
    <source>
        <dbReference type="EMBL" id="REL27385.1"/>
    </source>
</evidence>
<feature type="binding site" evidence="12">
    <location>
        <position position="203"/>
    </location>
    <ligand>
        <name>[4Fe-4S] cluster</name>
        <dbReference type="ChEBI" id="CHEBI:49883"/>
    </ligand>
</feature>
<accession>A0A3E0TTY8</accession>